<reference evidence="1" key="1">
    <citation type="submission" date="2023-06" db="EMBL/GenBank/DDBJ databases">
        <title>Survivors Of The Sea: Transcriptome response of Skeletonema marinoi to long-term dormancy.</title>
        <authorList>
            <person name="Pinder M.I.M."/>
            <person name="Kourtchenko O."/>
            <person name="Robertson E.K."/>
            <person name="Larsson T."/>
            <person name="Maumus F."/>
            <person name="Osuna-Cruz C.M."/>
            <person name="Vancaester E."/>
            <person name="Stenow R."/>
            <person name="Vandepoele K."/>
            <person name="Ploug H."/>
            <person name="Bruchert V."/>
            <person name="Godhe A."/>
            <person name="Topel M."/>
        </authorList>
    </citation>
    <scope>NUCLEOTIDE SEQUENCE</scope>
    <source>
        <strain evidence="1">R05AC</strain>
    </source>
</reference>
<keyword evidence="2" id="KW-1185">Reference proteome</keyword>
<name>A0AAD8Y6S9_9STRA</name>
<organism evidence="1 2">
    <name type="scientific">Skeletonema marinoi</name>
    <dbReference type="NCBI Taxonomy" id="267567"/>
    <lineage>
        <taxon>Eukaryota</taxon>
        <taxon>Sar</taxon>
        <taxon>Stramenopiles</taxon>
        <taxon>Ochrophyta</taxon>
        <taxon>Bacillariophyta</taxon>
        <taxon>Coscinodiscophyceae</taxon>
        <taxon>Thalassiosirophycidae</taxon>
        <taxon>Thalassiosirales</taxon>
        <taxon>Skeletonemataceae</taxon>
        <taxon>Skeletonema</taxon>
        <taxon>Skeletonema marinoi-dohrnii complex</taxon>
    </lineage>
</organism>
<protein>
    <submittedName>
        <fullName evidence="1">Uncharacterized protein</fullName>
    </submittedName>
</protein>
<accession>A0AAD8Y6S9</accession>
<gene>
    <name evidence="1" type="ORF">QTG54_009414</name>
</gene>
<proteinExistence type="predicted"/>
<dbReference type="EMBL" id="JATAAI010000017">
    <property type="protein sequence ID" value="KAK1739655.1"/>
    <property type="molecule type" value="Genomic_DNA"/>
</dbReference>
<dbReference type="Proteomes" id="UP001224775">
    <property type="component" value="Unassembled WGS sequence"/>
</dbReference>
<evidence type="ECO:0000313" key="2">
    <source>
        <dbReference type="Proteomes" id="UP001224775"/>
    </source>
</evidence>
<comment type="caution">
    <text evidence="1">The sequence shown here is derived from an EMBL/GenBank/DDBJ whole genome shotgun (WGS) entry which is preliminary data.</text>
</comment>
<dbReference type="AlphaFoldDB" id="A0AAD8Y6S9"/>
<evidence type="ECO:0000313" key="1">
    <source>
        <dbReference type="EMBL" id="KAK1739655.1"/>
    </source>
</evidence>
<sequence length="202" mass="23224">MMSGYHNKEKPDFDDSCRSGATHLDCSSSDRSEFDGVDFFGFGARSKPTRGCLIVKTQHDSLRQLPTSELKRSSLRSSTSSISFDKVTLRKYDVILTDHPSTTAGPPIGLGWDYDQEEPFDVDAYENSRAPPRSKREFLVPSSRRWEMLRLTGTSNTDLMKACEEVKERQTQRRRSLRRQQRMELLASAIRCILPRRKDKQQ</sequence>